<accession>A0A9D1RDK1</accession>
<reference evidence="2" key="2">
    <citation type="submission" date="2021-04" db="EMBL/GenBank/DDBJ databases">
        <authorList>
            <person name="Gilroy R."/>
        </authorList>
    </citation>
    <scope>NUCLEOTIDE SEQUENCE</scope>
    <source>
        <strain evidence="2">421</strain>
    </source>
</reference>
<gene>
    <name evidence="2" type="ORF">IAA48_03275</name>
</gene>
<dbReference type="Proteomes" id="UP000824205">
    <property type="component" value="Unassembled WGS sequence"/>
</dbReference>
<organism evidence="2 3">
    <name type="scientific">Candidatus Eubacterium faecipullorum</name>
    <dbReference type="NCBI Taxonomy" id="2838571"/>
    <lineage>
        <taxon>Bacteria</taxon>
        <taxon>Bacillati</taxon>
        <taxon>Bacillota</taxon>
        <taxon>Clostridia</taxon>
        <taxon>Eubacteriales</taxon>
        <taxon>Eubacteriaceae</taxon>
        <taxon>Eubacterium</taxon>
    </lineage>
</organism>
<sequence>MMKKEAYEKPLAEINEFETVDILTLSGDGEETTNPGDDNETTFPFG</sequence>
<name>A0A9D1RDK1_9FIRM</name>
<evidence type="ECO:0000313" key="2">
    <source>
        <dbReference type="EMBL" id="HIW85495.1"/>
    </source>
</evidence>
<protein>
    <submittedName>
        <fullName evidence="2">Uncharacterized protein</fullName>
    </submittedName>
</protein>
<evidence type="ECO:0000313" key="3">
    <source>
        <dbReference type="Proteomes" id="UP000824205"/>
    </source>
</evidence>
<comment type="caution">
    <text evidence="2">The sequence shown here is derived from an EMBL/GenBank/DDBJ whole genome shotgun (WGS) entry which is preliminary data.</text>
</comment>
<proteinExistence type="predicted"/>
<dbReference type="AlphaFoldDB" id="A0A9D1RDK1"/>
<evidence type="ECO:0000256" key="1">
    <source>
        <dbReference type="SAM" id="MobiDB-lite"/>
    </source>
</evidence>
<feature type="region of interest" description="Disordered" evidence="1">
    <location>
        <begin position="26"/>
        <end position="46"/>
    </location>
</feature>
<reference evidence="2" key="1">
    <citation type="journal article" date="2021" name="PeerJ">
        <title>Extensive microbial diversity within the chicken gut microbiome revealed by metagenomics and culture.</title>
        <authorList>
            <person name="Gilroy R."/>
            <person name="Ravi A."/>
            <person name="Getino M."/>
            <person name="Pursley I."/>
            <person name="Horton D.L."/>
            <person name="Alikhan N.F."/>
            <person name="Baker D."/>
            <person name="Gharbi K."/>
            <person name="Hall N."/>
            <person name="Watson M."/>
            <person name="Adriaenssens E.M."/>
            <person name="Foster-Nyarko E."/>
            <person name="Jarju S."/>
            <person name="Secka A."/>
            <person name="Antonio M."/>
            <person name="Oren A."/>
            <person name="Chaudhuri R.R."/>
            <person name="La Ragione R."/>
            <person name="Hildebrand F."/>
            <person name="Pallen M.J."/>
        </authorList>
    </citation>
    <scope>NUCLEOTIDE SEQUENCE</scope>
    <source>
        <strain evidence="2">421</strain>
    </source>
</reference>
<dbReference type="EMBL" id="DXGE01000012">
    <property type="protein sequence ID" value="HIW85495.1"/>
    <property type="molecule type" value="Genomic_DNA"/>
</dbReference>